<evidence type="ECO:0000313" key="1">
    <source>
        <dbReference type="EMBL" id="OWK00919.1"/>
    </source>
</evidence>
<sequence length="174" mass="19931">ISHRLHFWFRFRVLRLQKVIVNGTWLNGIDEVKDWQAGADLWVLHGEKAAGYLLKRLAIKAKFSLGFPRTTSVAVTNWRQPSLSACCNMHSALWMSSFSCNGKGQPSQGWVRAPDTKQRRSGLVKLGYHVYTSFKKKPLQLKEIKLVFLSFQGIKHKPLSVLKTSSLIIMYNEE</sequence>
<dbReference type="EMBL" id="MKHE01000030">
    <property type="protein sequence ID" value="OWK00919.1"/>
    <property type="molecule type" value="Genomic_DNA"/>
</dbReference>
<proteinExistence type="predicted"/>
<gene>
    <name evidence="1" type="ORF">Celaphus_00016526</name>
</gene>
<feature type="non-terminal residue" evidence="1">
    <location>
        <position position="1"/>
    </location>
</feature>
<evidence type="ECO:0000313" key="2">
    <source>
        <dbReference type="Proteomes" id="UP000242450"/>
    </source>
</evidence>
<dbReference type="Proteomes" id="UP000242450">
    <property type="component" value="Chromosome 30"/>
</dbReference>
<organism evidence="1 2">
    <name type="scientific">Cervus elaphus hippelaphus</name>
    <name type="common">European red deer</name>
    <dbReference type="NCBI Taxonomy" id="46360"/>
    <lineage>
        <taxon>Eukaryota</taxon>
        <taxon>Metazoa</taxon>
        <taxon>Chordata</taxon>
        <taxon>Craniata</taxon>
        <taxon>Vertebrata</taxon>
        <taxon>Euteleostomi</taxon>
        <taxon>Mammalia</taxon>
        <taxon>Eutheria</taxon>
        <taxon>Laurasiatheria</taxon>
        <taxon>Artiodactyla</taxon>
        <taxon>Ruminantia</taxon>
        <taxon>Pecora</taxon>
        <taxon>Cervidae</taxon>
        <taxon>Cervinae</taxon>
        <taxon>Cervus</taxon>
    </lineage>
</organism>
<accession>A0A212C4I2</accession>
<name>A0A212C4I2_CEREH</name>
<keyword evidence="2" id="KW-1185">Reference proteome</keyword>
<protein>
    <submittedName>
        <fullName evidence="1">Uncharacterized protein</fullName>
    </submittedName>
</protein>
<dbReference type="AlphaFoldDB" id="A0A212C4I2"/>
<reference evidence="1 2" key="1">
    <citation type="journal article" date="2018" name="Mol. Genet. Genomics">
        <title>The red deer Cervus elaphus genome CerEla1.0: sequencing, annotating, genes, and chromosomes.</title>
        <authorList>
            <person name="Bana N.A."/>
            <person name="Nyiri A."/>
            <person name="Nagy J."/>
            <person name="Frank K."/>
            <person name="Nagy T."/>
            <person name="Steger V."/>
            <person name="Schiller M."/>
            <person name="Lakatos P."/>
            <person name="Sugar L."/>
            <person name="Horn P."/>
            <person name="Barta E."/>
            <person name="Orosz L."/>
        </authorList>
    </citation>
    <scope>NUCLEOTIDE SEQUENCE [LARGE SCALE GENOMIC DNA]</scope>
    <source>
        <strain evidence="1">Hungarian</strain>
    </source>
</reference>
<comment type="caution">
    <text evidence="1">The sequence shown here is derived from an EMBL/GenBank/DDBJ whole genome shotgun (WGS) entry which is preliminary data.</text>
</comment>